<dbReference type="Pfam" id="PF04707">
    <property type="entry name" value="PRELI"/>
    <property type="match status" value="1"/>
</dbReference>
<feature type="domain" description="PRELI/MSF1" evidence="1">
    <location>
        <begin position="2"/>
        <end position="177"/>
    </location>
</feature>
<dbReference type="GO" id="GO:0005758">
    <property type="term" value="C:mitochondrial intermembrane space"/>
    <property type="evidence" value="ECO:0007669"/>
    <property type="project" value="InterPro"/>
</dbReference>
<keyword evidence="3" id="KW-1185">Reference proteome</keyword>
<dbReference type="Proteomes" id="UP000076842">
    <property type="component" value="Unassembled WGS sequence"/>
</dbReference>
<dbReference type="PROSITE" id="PS50904">
    <property type="entry name" value="PRELI_MSF1"/>
    <property type="match status" value="1"/>
</dbReference>
<gene>
    <name evidence="2" type="ORF">CALCODRAFT_476260</name>
</gene>
<evidence type="ECO:0000313" key="3">
    <source>
        <dbReference type="Proteomes" id="UP000076842"/>
    </source>
</evidence>
<evidence type="ECO:0000313" key="2">
    <source>
        <dbReference type="EMBL" id="KZT52151.1"/>
    </source>
</evidence>
<dbReference type="OrthoDB" id="407630at2759"/>
<dbReference type="InterPro" id="IPR006797">
    <property type="entry name" value="PRELI/MSF1_dom"/>
</dbReference>
<protein>
    <submittedName>
        <fullName evidence="2">MSF1-domain-containing protein</fullName>
    </submittedName>
</protein>
<dbReference type="STRING" id="1353952.A0A165D631"/>
<dbReference type="PANTHER" id="PTHR11158">
    <property type="entry name" value="MSF1/PX19 RELATED"/>
    <property type="match status" value="1"/>
</dbReference>
<dbReference type="FunCoup" id="A0A165D631">
    <property type="interactions" value="244"/>
</dbReference>
<reference evidence="2 3" key="1">
    <citation type="journal article" date="2016" name="Mol. Biol. Evol.">
        <title>Comparative Genomics of Early-Diverging Mushroom-Forming Fungi Provides Insights into the Origins of Lignocellulose Decay Capabilities.</title>
        <authorList>
            <person name="Nagy L.G."/>
            <person name="Riley R."/>
            <person name="Tritt A."/>
            <person name="Adam C."/>
            <person name="Daum C."/>
            <person name="Floudas D."/>
            <person name="Sun H."/>
            <person name="Yadav J.S."/>
            <person name="Pangilinan J."/>
            <person name="Larsson K.H."/>
            <person name="Matsuura K."/>
            <person name="Barry K."/>
            <person name="Labutti K."/>
            <person name="Kuo R."/>
            <person name="Ohm R.A."/>
            <person name="Bhattacharya S.S."/>
            <person name="Shirouzu T."/>
            <person name="Yoshinaga Y."/>
            <person name="Martin F.M."/>
            <person name="Grigoriev I.V."/>
            <person name="Hibbett D.S."/>
        </authorList>
    </citation>
    <scope>NUCLEOTIDE SEQUENCE [LARGE SCALE GENOMIC DNA]</scope>
    <source>
        <strain evidence="2 3">HHB12733</strain>
    </source>
</reference>
<evidence type="ECO:0000259" key="1">
    <source>
        <dbReference type="PROSITE" id="PS50904"/>
    </source>
</evidence>
<dbReference type="InterPro" id="IPR037365">
    <property type="entry name" value="Slowmo/Ups"/>
</dbReference>
<dbReference type="EMBL" id="KV424076">
    <property type="protein sequence ID" value="KZT52151.1"/>
    <property type="molecule type" value="Genomic_DNA"/>
</dbReference>
<proteinExistence type="predicted"/>
<sequence>MVQYFSNAFHYDHPWAKVQMGMWQKYPNPQCAHVISVDVLDRTIDPQTGIIRTERLLGCKQAAPAWAVKFLGGTEDAYVREVSFVDPITKTTTIESVNLSLSDYLTVVEKITYVPSIAFPKTRTTFRQTAEIQARPKLWKSVGCQIELMSLDRFKQNAIRGKEGFEGVLRRLFGGDDNTQDAA</sequence>
<name>A0A165D631_9BASI</name>
<dbReference type="AlphaFoldDB" id="A0A165D631"/>
<accession>A0A165D631</accession>
<organism evidence="2 3">
    <name type="scientific">Calocera cornea HHB12733</name>
    <dbReference type="NCBI Taxonomy" id="1353952"/>
    <lineage>
        <taxon>Eukaryota</taxon>
        <taxon>Fungi</taxon>
        <taxon>Dikarya</taxon>
        <taxon>Basidiomycota</taxon>
        <taxon>Agaricomycotina</taxon>
        <taxon>Dacrymycetes</taxon>
        <taxon>Dacrymycetales</taxon>
        <taxon>Dacrymycetaceae</taxon>
        <taxon>Calocera</taxon>
    </lineage>
</organism>
<dbReference type="InParanoid" id="A0A165D631"/>